<dbReference type="Gene3D" id="3.40.390.10">
    <property type="entry name" value="Collagenase (Catalytic Domain)"/>
    <property type="match status" value="2"/>
</dbReference>
<organism evidence="4 5">
    <name type="scientific">Hypsibius exemplaris</name>
    <name type="common">Freshwater tardigrade</name>
    <dbReference type="NCBI Taxonomy" id="2072580"/>
    <lineage>
        <taxon>Eukaryota</taxon>
        <taxon>Metazoa</taxon>
        <taxon>Ecdysozoa</taxon>
        <taxon>Tardigrada</taxon>
        <taxon>Eutardigrada</taxon>
        <taxon>Parachela</taxon>
        <taxon>Hypsibioidea</taxon>
        <taxon>Hypsibiidae</taxon>
        <taxon>Hypsibius</taxon>
    </lineage>
</organism>
<feature type="binding site" evidence="1">
    <location>
        <position position="625"/>
    </location>
    <ligand>
        <name>Zn(2+)</name>
        <dbReference type="ChEBI" id="CHEBI:29105"/>
        <note>catalytic</note>
    </ligand>
</feature>
<reference evidence="5" key="1">
    <citation type="submission" date="2017-01" db="EMBL/GenBank/DDBJ databases">
        <title>Comparative genomics of anhydrobiosis in the tardigrade Hypsibius dujardini.</title>
        <authorList>
            <person name="Yoshida Y."/>
            <person name="Koutsovoulos G."/>
            <person name="Laetsch D."/>
            <person name="Stevens L."/>
            <person name="Kumar S."/>
            <person name="Horikawa D."/>
            <person name="Ishino K."/>
            <person name="Komine S."/>
            <person name="Tomita M."/>
            <person name="Blaxter M."/>
            <person name="Arakawa K."/>
        </authorList>
    </citation>
    <scope>NUCLEOTIDE SEQUENCE [LARGE SCALE GENOMIC DNA]</scope>
    <source>
        <strain evidence="5">Z151</strain>
    </source>
</reference>
<feature type="domain" description="Peptidase M12B" evidence="3">
    <location>
        <begin position="584"/>
        <end position="683"/>
    </location>
</feature>
<dbReference type="PANTHER" id="PTHR11905">
    <property type="entry name" value="ADAM A DISINTEGRIN AND METALLOPROTEASE DOMAIN"/>
    <property type="match status" value="1"/>
</dbReference>
<comment type="caution">
    <text evidence="4">The sequence shown here is derived from an EMBL/GenBank/DDBJ whole genome shotgun (WGS) entry which is preliminary data.</text>
</comment>
<dbReference type="PRINTS" id="PR01217">
    <property type="entry name" value="PRICHEXTENSN"/>
</dbReference>
<protein>
    <recommendedName>
        <fullName evidence="3">Peptidase M12B domain-containing protein</fullName>
    </recommendedName>
</protein>
<evidence type="ECO:0000313" key="4">
    <source>
        <dbReference type="EMBL" id="OWA52041.1"/>
    </source>
</evidence>
<feature type="binding site" evidence="1">
    <location>
        <position position="1212"/>
    </location>
    <ligand>
        <name>Zn(2+)</name>
        <dbReference type="ChEBI" id="CHEBI:29105"/>
        <note>catalytic</note>
    </ligand>
</feature>
<feature type="region of interest" description="Disordered" evidence="2">
    <location>
        <begin position="238"/>
        <end position="287"/>
    </location>
</feature>
<dbReference type="GO" id="GO:0004222">
    <property type="term" value="F:metalloendopeptidase activity"/>
    <property type="evidence" value="ECO:0007669"/>
    <property type="project" value="InterPro"/>
</dbReference>
<dbReference type="PROSITE" id="PS50215">
    <property type="entry name" value="ADAM_MEPRO"/>
    <property type="match status" value="2"/>
</dbReference>
<dbReference type="PANTHER" id="PTHR11905:SF159">
    <property type="entry name" value="ADAM METALLOPROTEASE"/>
    <property type="match status" value="1"/>
</dbReference>
<feature type="compositionally biased region" description="Pro residues" evidence="2">
    <location>
        <begin position="321"/>
        <end position="353"/>
    </location>
</feature>
<dbReference type="Pfam" id="PF01421">
    <property type="entry name" value="Reprolysin"/>
    <property type="match status" value="1"/>
</dbReference>
<feature type="binding site" evidence="1">
    <location>
        <position position="615"/>
    </location>
    <ligand>
        <name>Zn(2+)</name>
        <dbReference type="ChEBI" id="CHEBI:29105"/>
        <note>catalytic</note>
    </ligand>
</feature>
<gene>
    <name evidence="4" type="ORF">BV898_16499</name>
</gene>
<name>A0A9X6RLW3_HYPEX</name>
<evidence type="ECO:0000313" key="5">
    <source>
        <dbReference type="Proteomes" id="UP000192578"/>
    </source>
</evidence>
<dbReference type="EMBL" id="MTYJ01000249">
    <property type="protein sequence ID" value="OWA52041.1"/>
    <property type="molecule type" value="Genomic_DNA"/>
</dbReference>
<sequence>MRSACSCTGTVFVGSPAHFLLPFSVLLLEIIAAPTHGTPFYDLHKYMSPADLQYHFGISAQSEVPDYDLFAPFYHAAYRSFPRLASTTPHFIHPSELQFDIRIFEQNYTVSARRNDRLTTPDFRCVFYGDTFHQQRILYPERSTTNRHYLADVRPYDVYPVQHGRAAFSTSSSAGISGVFRGLDQYYRVRPVKRDVLEKYAASFDVSGEEVHLHIVYPLLPEREERLARVARDISGQQTATVRAEFPHEEYEFQRGSPPGRYGPPPGQHRGPPVHHGPPPQHRGRDRLPRLLSTIPLVHPFRPIRITCTPTPLRPQHHPPRLPSPPLQHHPTRPPPPPPQHHPPRPPSPPPPPHRPREEPRKDDRKSAALRSNEVKPSLSNHREGPPPPPPPTPLMTTTHKPTTKPTTTTTTTTPKPIPIDPNSIQATIIMGVVADYGLYFALASSGLTPQKQLFYILAFYNEVQAFYREPSLMQKARVTFSIKQIGFMDQPTNDLGADAHATTYLNNICAGPYNMPEYDHLQALTMLDMFETVSKRRTARSSSREEFFNVIPKPPRRQDMQAWKPASSAGLNIPEDKKVFAAVGLALLGSTCSKSHHCSVVEMNSFTASLSAAHELGHSLGMNHEGSNGCSAKDSLTSFLVPTQPMISAWTEYSRLPVLSKCAIQEIVGYLKGEGQCLLKPPPADVDKMLITHLQGSLTQPVTADLVCRLKAGPYLRQSQKWDQTSQFGAEKPHDPGICKSLRCYGKKNAASPDKLTGWVFGPAPVGTQCDQHASPLLPQQQQQNELHQYMDARDLAHHFGVTRPEQVPAYDLTTPTFHRAYEDFSHYASTRPNWVYPKKIDFDVDAFNRKYRVRAIRNDGLLAADQFDVTFYGATQADQVRTARPMDQPTVRRTADRLRTVRPTVGQLRRHYLATSRSVFDGPDGDDDDDGPNSAFSLSEEGVRGLIQGRGSLFRMVPLKRRFVRDYAASFDMKEEELDLATHIVFEVSAQEVPVGMTALKFDSSSEEKEKEKKKKKKRKPVVASIKLGVLVDFTVWDTMMRWGFRNENEQLYYIISFYNEVQLMYREKKLAKKLDLTVALQSIGFFTSPQNDLGSVQYAEQYLENVCAGPYNNIDSDQMQILTYLDIYDPSAKRIAAYTANDAEFELPRAFQYPWPLGPRQSKEYPPVKEQNRVYDTVGLAWIGSTCDKRKHCTIVEMNSPIASFSAAHEIGHSIGVNHEEEGKCPFNSKDPENSSFMSAVSWSANSWATLGKIPVLTKCTVNAFMDAIVTDGKCLVKPEADRTNPSVDFKLAFHGKDAPGKAFGFRFGPAVPGTSCAVDRQKVCYNFKCTDIHSIPQSALLA</sequence>
<dbReference type="InterPro" id="IPR024079">
    <property type="entry name" value="MetalloPept_cat_dom_sf"/>
</dbReference>
<evidence type="ECO:0000259" key="3">
    <source>
        <dbReference type="PROSITE" id="PS50215"/>
    </source>
</evidence>
<dbReference type="SUPFAM" id="SSF55486">
    <property type="entry name" value="Metalloproteases ('zincins'), catalytic domain"/>
    <property type="match status" value="2"/>
</dbReference>
<proteinExistence type="predicted"/>
<dbReference type="OrthoDB" id="10035764at2759"/>
<feature type="region of interest" description="Disordered" evidence="2">
    <location>
        <begin position="306"/>
        <end position="420"/>
    </location>
</feature>
<feature type="domain" description="Peptidase M12B" evidence="3">
    <location>
        <begin position="1179"/>
        <end position="1268"/>
    </location>
</feature>
<feature type="binding site" evidence="1">
    <location>
        <position position="619"/>
    </location>
    <ligand>
        <name>Zn(2+)</name>
        <dbReference type="ChEBI" id="CHEBI:29105"/>
        <note>catalytic</note>
    </ligand>
</feature>
<dbReference type="GO" id="GO:0046872">
    <property type="term" value="F:metal ion binding"/>
    <property type="evidence" value="ECO:0007669"/>
    <property type="project" value="UniProtKB-KW"/>
</dbReference>
<dbReference type="Pfam" id="PF13582">
    <property type="entry name" value="Reprolysin_3"/>
    <property type="match status" value="1"/>
</dbReference>
<keyword evidence="5" id="KW-1185">Reference proteome</keyword>
<feature type="active site" evidence="1">
    <location>
        <position position="1213"/>
    </location>
</feature>
<dbReference type="InterPro" id="IPR001590">
    <property type="entry name" value="Peptidase_M12B"/>
</dbReference>
<feature type="compositionally biased region" description="Low complexity" evidence="2">
    <location>
        <begin position="395"/>
        <end position="415"/>
    </location>
</feature>
<evidence type="ECO:0000256" key="2">
    <source>
        <dbReference type="SAM" id="MobiDB-lite"/>
    </source>
</evidence>
<keyword evidence="1" id="KW-0479">Metal-binding</keyword>
<dbReference type="GO" id="GO:0006508">
    <property type="term" value="P:proteolysis"/>
    <property type="evidence" value="ECO:0007669"/>
    <property type="project" value="InterPro"/>
</dbReference>
<feature type="compositionally biased region" description="Basic and acidic residues" evidence="2">
    <location>
        <begin position="355"/>
        <end position="367"/>
    </location>
</feature>
<comment type="caution">
    <text evidence="1">Lacks conserved residue(s) required for the propagation of feature annotation.</text>
</comment>
<dbReference type="Proteomes" id="UP000192578">
    <property type="component" value="Unassembled WGS sequence"/>
</dbReference>
<feature type="binding site" evidence="1">
    <location>
        <position position="1216"/>
    </location>
    <ligand>
        <name>Zn(2+)</name>
        <dbReference type="ChEBI" id="CHEBI:29105"/>
        <note>catalytic</note>
    </ligand>
</feature>
<feature type="active site" evidence="1">
    <location>
        <position position="616"/>
    </location>
</feature>
<feature type="binding site" evidence="1">
    <location>
        <position position="1222"/>
    </location>
    <ligand>
        <name>Zn(2+)</name>
        <dbReference type="ChEBI" id="CHEBI:29105"/>
        <note>catalytic</note>
    </ligand>
</feature>
<accession>A0A9X6RLW3</accession>
<evidence type="ECO:0000256" key="1">
    <source>
        <dbReference type="PROSITE-ProRule" id="PRU00276"/>
    </source>
</evidence>
<keyword evidence="1" id="KW-0862">Zinc</keyword>